<comment type="similarity">
    <text evidence="1">Belongs to the short-chain dehydrogenases/reductases (SDR) family.</text>
</comment>
<dbReference type="STRING" id="1149755.A0A2J6R3Q1"/>
<dbReference type="AlphaFoldDB" id="A0A2J6R3Q1"/>
<keyword evidence="4" id="KW-1185">Reference proteome</keyword>
<dbReference type="SUPFAM" id="SSF51735">
    <property type="entry name" value="NAD(P)-binding Rossmann-fold domains"/>
    <property type="match status" value="1"/>
</dbReference>
<evidence type="ECO:0000313" key="4">
    <source>
        <dbReference type="Proteomes" id="UP000235786"/>
    </source>
</evidence>
<gene>
    <name evidence="3" type="ORF">L207DRAFT_571822</name>
</gene>
<dbReference type="PRINTS" id="PR00081">
    <property type="entry name" value="GDHRDH"/>
</dbReference>
<dbReference type="Proteomes" id="UP000235786">
    <property type="component" value="Unassembled WGS sequence"/>
</dbReference>
<dbReference type="PANTHER" id="PTHR42760:SF37">
    <property type="entry name" value="CLAVALDEHYDE DEHYDROGENASE"/>
    <property type="match status" value="1"/>
</dbReference>
<dbReference type="CDD" id="cd05233">
    <property type="entry name" value="SDR_c"/>
    <property type="match status" value="1"/>
</dbReference>
<dbReference type="InterPro" id="IPR002347">
    <property type="entry name" value="SDR_fam"/>
</dbReference>
<evidence type="ECO:0000256" key="2">
    <source>
        <dbReference type="ARBA" id="ARBA00023002"/>
    </source>
</evidence>
<dbReference type="Gene3D" id="3.40.50.720">
    <property type="entry name" value="NAD(P)-binding Rossmann-like Domain"/>
    <property type="match status" value="1"/>
</dbReference>
<dbReference type="EMBL" id="KZ613957">
    <property type="protein sequence ID" value="PMD33099.1"/>
    <property type="molecule type" value="Genomic_DNA"/>
</dbReference>
<dbReference type="OrthoDB" id="1933717at2759"/>
<protein>
    <submittedName>
        <fullName evidence="3">NAD(P)-binding protein</fullName>
    </submittedName>
</protein>
<proteinExistence type="inferred from homology"/>
<name>A0A2J6R3Q1_HYAVF</name>
<accession>A0A2J6R3Q1</accession>
<sequence length="293" mass="31523">MGAFPSPVLTWHTSTYPALSPHLSTHSLVGKTILLTGGSTGIGLSIAHSVVHASAANLIILGRRPSLLASASESLTSQKGNKTNIFTIPTDVSKKASVDAALAKIVELLPNTKLDILILNAGYFSGLRPLGTETVEEWQSAFEVNILSPYLMINSFLHASSAYPKIINISTAIAHLPPFQDFSSYGVTKLGGAKLMDYFAAEKGVWVLNVHPGQVTETEMAGKAKGLKRLERHIDDGELAGDFVVWCLSEEAGFLRGRFVWANWDVEELVGRKEEIEGSGLLSLGLEGFSSFK</sequence>
<dbReference type="PANTHER" id="PTHR42760">
    <property type="entry name" value="SHORT-CHAIN DEHYDROGENASES/REDUCTASES FAMILY MEMBER"/>
    <property type="match status" value="1"/>
</dbReference>
<reference evidence="3 4" key="1">
    <citation type="submission" date="2016-04" db="EMBL/GenBank/DDBJ databases">
        <title>A degradative enzymes factory behind the ericoid mycorrhizal symbiosis.</title>
        <authorList>
            <consortium name="DOE Joint Genome Institute"/>
            <person name="Martino E."/>
            <person name="Morin E."/>
            <person name="Grelet G."/>
            <person name="Kuo A."/>
            <person name="Kohler A."/>
            <person name="Daghino S."/>
            <person name="Barry K."/>
            <person name="Choi C."/>
            <person name="Cichocki N."/>
            <person name="Clum A."/>
            <person name="Copeland A."/>
            <person name="Hainaut M."/>
            <person name="Haridas S."/>
            <person name="Labutti K."/>
            <person name="Lindquist E."/>
            <person name="Lipzen A."/>
            <person name="Khouja H.-R."/>
            <person name="Murat C."/>
            <person name="Ohm R."/>
            <person name="Olson A."/>
            <person name="Spatafora J."/>
            <person name="Veneault-Fourrey C."/>
            <person name="Henrissat B."/>
            <person name="Grigoriev I."/>
            <person name="Martin F."/>
            <person name="Perotto S."/>
        </authorList>
    </citation>
    <scope>NUCLEOTIDE SEQUENCE [LARGE SCALE GENOMIC DNA]</scope>
    <source>
        <strain evidence="3 4">F</strain>
    </source>
</reference>
<evidence type="ECO:0000256" key="1">
    <source>
        <dbReference type="ARBA" id="ARBA00006484"/>
    </source>
</evidence>
<organism evidence="3 4">
    <name type="scientific">Hyaloscypha variabilis (strain UAMH 11265 / GT02V1 / F)</name>
    <name type="common">Meliniomyces variabilis</name>
    <dbReference type="NCBI Taxonomy" id="1149755"/>
    <lineage>
        <taxon>Eukaryota</taxon>
        <taxon>Fungi</taxon>
        <taxon>Dikarya</taxon>
        <taxon>Ascomycota</taxon>
        <taxon>Pezizomycotina</taxon>
        <taxon>Leotiomycetes</taxon>
        <taxon>Helotiales</taxon>
        <taxon>Hyaloscyphaceae</taxon>
        <taxon>Hyaloscypha</taxon>
        <taxon>Hyaloscypha variabilis</taxon>
    </lineage>
</organism>
<dbReference type="InterPro" id="IPR036291">
    <property type="entry name" value="NAD(P)-bd_dom_sf"/>
</dbReference>
<dbReference type="Pfam" id="PF00106">
    <property type="entry name" value="adh_short"/>
    <property type="match status" value="1"/>
</dbReference>
<dbReference type="GO" id="GO:0016616">
    <property type="term" value="F:oxidoreductase activity, acting on the CH-OH group of donors, NAD or NADP as acceptor"/>
    <property type="evidence" value="ECO:0007669"/>
    <property type="project" value="TreeGrafter"/>
</dbReference>
<evidence type="ECO:0000313" key="3">
    <source>
        <dbReference type="EMBL" id="PMD33099.1"/>
    </source>
</evidence>
<keyword evidence="2" id="KW-0560">Oxidoreductase</keyword>